<comment type="subcellular location">
    <subcellularLocation>
        <location evidence="1">Cell outer membrane</location>
    </subcellularLocation>
</comment>
<keyword evidence="3" id="KW-0998">Cell outer membrane</keyword>
<dbReference type="InterPro" id="IPR036942">
    <property type="entry name" value="Beta-barrel_TonB_sf"/>
</dbReference>
<feature type="chain" id="PRO_5045262140" description="TonB dependent receptor" evidence="4">
    <location>
        <begin position="24"/>
        <end position="553"/>
    </location>
</feature>
<organism evidence="5 6">
    <name type="scientific">Terrimonas rubra</name>
    <dbReference type="NCBI Taxonomy" id="1035890"/>
    <lineage>
        <taxon>Bacteria</taxon>
        <taxon>Pseudomonadati</taxon>
        <taxon>Bacteroidota</taxon>
        <taxon>Chitinophagia</taxon>
        <taxon>Chitinophagales</taxon>
        <taxon>Chitinophagaceae</taxon>
        <taxon>Terrimonas</taxon>
    </lineage>
</organism>
<keyword evidence="2" id="KW-0472">Membrane</keyword>
<dbReference type="RefSeq" id="WP_386099277.1">
    <property type="nucleotide sequence ID" value="NZ_JBHUOZ010000003.1"/>
</dbReference>
<evidence type="ECO:0000313" key="5">
    <source>
        <dbReference type="EMBL" id="MFD2920603.1"/>
    </source>
</evidence>
<keyword evidence="6" id="KW-1185">Reference proteome</keyword>
<dbReference type="SUPFAM" id="SSF56935">
    <property type="entry name" value="Porins"/>
    <property type="match status" value="1"/>
</dbReference>
<proteinExistence type="predicted"/>
<accession>A0ABW6AA60</accession>
<evidence type="ECO:0000313" key="6">
    <source>
        <dbReference type="Proteomes" id="UP001597511"/>
    </source>
</evidence>
<reference evidence="6" key="1">
    <citation type="journal article" date="2019" name="Int. J. Syst. Evol. Microbiol.">
        <title>The Global Catalogue of Microorganisms (GCM) 10K type strain sequencing project: providing services to taxonomists for standard genome sequencing and annotation.</title>
        <authorList>
            <consortium name="The Broad Institute Genomics Platform"/>
            <consortium name="The Broad Institute Genome Sequencing Center for Infectious Disease"/>
            <person name="Wu L."/>
            <person name="Ma J."/>
        </authorList>
    </citation>
    <scope>NUCLEOTIDE SEQUENCE [LARGE SCALE GENOMIC DNA]</scope>
    <source>
        <strain evidence="6">KCTC 23299</strain>
    </source>
</reference>
<keyword evidence="4" id="KW-0732">Signal</keyword>
<dbReference type="EMBL" id="JBHUOZ010000003">
    <property type="protein sequence ID" value="MFD2920603.1"/>
    <property type="molecule type" value="Genomic_DNA"/>
</dbReference>
<evidence type="ECO:0000256" key="4">
    <source>
        <dbReference type="SAM" id="SignalP"/>
    </source>
</evidence>
<evidence type="ECO:0008006" key="7">
    <source>
        <dbReference type="Google" id="ProtNLM"/>
    </source>
</evidence>
<sequence>MKHINKPVVLSLALLSVTAMVQAQDTTRKRSVEITSAFKPVLRESAKINFNATPPQPDTSKPVLQYNVPNQHLLFAYQPGALTPLALQHDTAGVWDNSNYIKAGFGSLKTPYLQAGLSFGDGSTAGAEIFAKYTSSKGKREYQENANAQARVSAFYKTAGGLEWSGGLGFKADRLYKYGYVPETLSFPKDSIRQQFSTFSGRVMLRNLRETNFALSYAPELKIDVFSDHLKNSESNTVLTLPLEKNINSDFAVNLGLAFDMTRLSRDKQKAINNTIFYVAPGITYKSEKFVAQVGIRPSWDNSEFKMFPNILAEYAIADKQFVVHGGWTGYMRKTSYQYLASQNPWIWAPGELKNTWIEEVFGGIKGTLVDHFTYNARVGVNKLNNQPLFINDTSAGIFSDGKSFAVLNQDKMNIIVMGGELGYTVEEKFSATAGITLNQFTKLKGNNQKAWGMLPMEMNASIRAQIIKDLWLKVDMFGWDGAHFIRPDGSTTKLKGAFDLNAGLEFKVWNNISLWTQFNNITNQEYQRWNQYPVYGFNFVGGIVYSFAKKNK</sequence>
<name>A0ABW6AA60_9BACT</name>
<evidence type="ECO:0000256" key="1">
    <source>
        <dbReference type="ARBA" id="ARBA00004442"/>
    </source>
</evidence>
<dbReference type="Proteomes" id="UP001597511">
    <property type="component" value="Unassembled WGS sequence"/>
</dbReference>
<dbReference type="Gene3D" id="2.40.170.20">
    <property type="entry name" value="TonB-dependent receptor, beta-barrel domain"/>
    <property type="match status" value="1"/>
</dbReference>
<gene>
    <name evidence="5" type="ORF">ACFS6H_12825</name>
</gene>
<protein>
    <recommendedName>
        <fullName evidence="7">TonB dependent receptor</fullName>
    </recommendedName>
</protein>
<evidence type="ECO:0000256" key="2">
    <source>
        <dbReference type="ARBA" id="ARBA00023136"/>
    </source>
</evidence>
<evidence type="ECO:0000256" key="3">
    <source>
        <dbReference type="ARBA" id="ARBA00023237"/>
    </source>
</evidence>
<comment type="caution">
    <text evidence="5">The sequence shown here is derived from an EMBL/GenBank/DDBJ whole genome shotgun (WGS) entry which is preliminary data.</text>
</comment>
<feature type="signal peptide" evidence="4">
    <location>
        <begin position="1"/>
        <end position="23"/>
    </location>
</feature>